<evidence type="ECO:0000259" key="2">
    <source>
        <dbReference type="Pfam" id="PF08718"/>
    </source>
</evidence>
<accession>A0A8H8CIB8</accession>
<organism evidence="3">
    <name type="scientific">Psilocybe cubensis</name>
    <name type="common">Psychedelic mushroom</name>
    <name type="synonym">Stropharia cubensis</name>
    <dbReference type="NCBI Taxonomy" id="181762"/>
    <lineage>
        <taxon>Eukaryota</taxon>
        <taxon>Fungi</taxon>
        <taxon>Dikarya</taxon>
        <taxon>Basidiomycota</taxon>
        <taxon>Agaricomycotina</taxon>
        <taxon>Agaricomycetes</taxon>
        <taxon>Agaricomycetidae</taxon>
        <taxon>Agaricales</taxon>
        <taxon>Agaricineae</taxon>
        <taxon>Strophariaceae</taxon>
        <taxon>Psilocybe</taxon>
    </lineage>
</organism>
<dbReference type="InterPro" id="IPR014830">
    <property type="entry name" value="Glycolipid_transfer_prot_dom"/>
</dbReference>
<dbReference type="GO" id="GO:1902387">
    <property type="term" value="F:ceramide 1-phosphate binding"/>
    <property type="evidence" value="ECO:0007669"/>
    <property type="project" value="TreeGrafter"/>
</dbReference>
<dbReference type="FunFam" id="1.10.3520.10:FF:000001">
    <property type="entry name" value="Pleckstrin domain-containing family A member 8"/>
    <property type="match status" value="1"/>
</dbReference>
<dbReference type="GO" id="GO:1902388">
    <property type="term" value="F:ceramide 1-phosphate transfer activity"/>
    <property type="evidence" value="ECO:0007669"/>
    <property type="project" value="TreeGrafter"/>
</dbReference>
<gene>
    <name evidence="3" type="ORF">JR316_008124</name>
</gene>
<dbReference type="AlphaFoldDB" id="A0A8H8CIB8"/>
<dbReference type="SUPFAM" id="SSF110004">
    <property type="entry name" value="Glycolipid transfer protein, GLTP"/>
    <property type="match status" value="1"/>
</dbReference>
<dbReference type="PANTHER" id="PTHR10219">
    <property type="entry name" value="GLYCOLIPID TRANSFER PROTEIN-RELATED"/>
    <property type="match status" value="1"/>
</dbReference>
<dbReference type="Gene3D" id="1.10.3520.10">
    <property type="entry name" value="Glycolipid transfer protein"/>
    <property type="match status" value="1"/>
</dbReference>
<proteinExistence type="predicted"/>
<dbReference type="PANTHER" id="PTHR10219:SF25">
    <property type="entry name" value="PLECKSTRIN HOMOLOGY DOMAIN-CONTAINING FAMILY A MEMBER 8"/>
    <property type="match status" value="1"/>
</dbReference>
<dbReference type="GO" id="GO:0016020">
    <property type="term" value="C:membrane"/>
    <property type="evidence" value="ECO:0007669"/>
    <property type="project" value="TreeGrafter"/>
</dbReference>
<sequence length="201" mass="22439">MAPYFQTVKSFADVPFTGEDGQGGVETEAFLAASDGLVQLFDLLGSGVFGFVQADIRGNINGVRARYDSHKDASRTLEELVQSEKNEPHRHATPCLVRLIRGLLFTCRALQHMQRDTSCELHVCFRRAYDEVLRHHHNFVIRGVVGVAIRATPHRHAFYTSIAQGEPFDELDVELARWLEGLDRIVGSVRAFLESGGFGKV</sequence>
<evidence type="ECO:0000256" key="1">
    <source>
        <dbReference type="ARBA" id="ARBA00022448"/>
    </source>
</evidence>
<evidence type="ECO:0000313" key="3">
    <source>
        <dbReference type="EMBL" id="KAG5166055.1"/>
    </source>
</evidence>
<feature type="domain" description="Glycolipid transfer protein" evidence="2">
    <location>
        <begin position="25"/>
        <end position="163"/>
    </location>
</feature>
<dbReference type="OrthoDB" id="205255at2759"/>
<dbReference type="Pfam" id="PF08718">
    <property type="entry name" value="GLTP"/>
    <property type="match status" value="1"/>
</dbReference>
<name>A0A8H8CIB8_PSICU</name>
<comment type="caution">
    <text evidence="3">The sequence shown here is derived from an EMBL/GenBank/DDBJ whole genome shotgun (WGS) entry which is preliminary data.</text>
</comment>
<dbReference type="EMBL" id="JAFIQS010000008">
    <property type="protein sequence ID" value="KAG5166055.1"/>
    <property type="molecule type" value="Genomic_DNA"/>
</dbReference>
<keyword evidence="1" id="KW-0813">Transport</keyword>
<dbReference type="GO" id="GO:0005829">
    <property type="term" value="C:cytosol"/>
    <property type="evidence" value="ECO:0007669"/>
    <property type="project" value="TreeGrafter"/>
</dbReference>
<protein>
    <recommendedName>
        <fullName evidence="2">Glycolipid transfer protein domain-containing protein</fullName>
    </recommendedName>
</protein>
<dbReference type="InterPro" id="IPR036497">
    <property type="entry name" value="GLTP_sf"/>
</dbReference>
<reference evidence="3" key="1">
    <citation type="submission" date="2021-02" db="EMBL/GenBank/DDBJ databases">
        <title>Psilocybe cubensis genome.</title>
        <authorList>
            <person name="Mckernan K.J."/>
            <person name="Crawford S."/>
            <person name="Trippe A."/>
            <person name="Kane L.T."/>
            <person name="Mclaughlin S."/>
        </authorList>
    </citation>
    <scope>NUCLEOTIDE SEQUENCE [LARGE SCALE GENOMIC DNA]</scope>
    <source>
        <strain evidence="3">MGC-MH-2018</strain>
    </source>
</reference>